<dbReference type="GO" id="GO:0030036">
    <property type="term" value="P:actin cytoskeleton organization"/>
    <property type="evidence" value="ECO:0007669"/>
    <property type="project" value="TreeGrafter"/>
</dbReference>
<feature type="chain" id="PRO_5039901932" description="PDZ domain-containing protein" evidence="4">
    <location>
        <begin position="19"/>
        <end position="66"/>
    </location>
</feature>
<dbReference type="PANTHER" id="PTHR24214:SF38">
    <property type="entry name" value="PDZ AND LIM DOMAIN PROTEIN ZASP-RELATED"/>
    <property type="match status" value="1"/>
</dbReference>
<evidence type="ECO:0000256" key="3">
    <source>
        <dbReference type="ARBA" id="ARBA00023038"/>
    </source>
</evidence>
<dbReference type="SUPFAM" id="SSF50156">
    <property type="entry name" value="PDZ domain-like"/>
    <property type="match status" value="1"/>
</dbReference>
<dbReference type="InterPro" id="IPR050604">
    <property type="entry name" value="PDZ-LIM_domain"/>
</dbReference>
<dbReference type="GO" id="GO:0030018">
    <property type="term" value="C:Z disc"/>
    <property type="evidence" value="ECO:0007669"/>
    <property type="project" value="TreeGrafter"/>
</dbReference>
<dbReference type="InterPro" id="IPR001478">
    <property type="entry name" value="PDZ"/>
</dbReference>
<dbReference type="Gene3D" id="2.30.42.10">
    <property type="match status" value="1"/>
</dbReference>
<dbReference type="AlphaFoldDB" id="A0A9J6F721"/>
<dbReference type="VEuPathDB" id="VectorBase:HLOH_054182"/>
<gene>
    <name evidence="6" type="ORF">HPB48_003591</name>
</gene>
<dbReference type="PROSITE" id="PS50106">
    <property type="entry name" value="PDZ"/>
    <property type="match status" value="1"/>
</dbReference>
<sequence length="66" mass="7339">MVTSVFFFLIHLLHPVNPGSLAEKGGLQTGDALLYIQGKSTDQLRHKEAQDAIMRAGNYLELQVTR</sequence>
<evidence type="ECO:0000256" key="4">
    <source>
        <dbReference type="SAM" id="SignalP"/>
    </source>
</evidence>
<feature type="signal peptide" evidence="4">
    <location>
        <begin position="1"/>
        <end position="18"/>
    </location>
</feature>
<comment type="caution">
    <text evidence="6">The sequence shown here is derived from an EMBL/GenBank/DDBJ whole genome shotgun (WGS) entry which is preliminary data.</text>
</comment>
<dbReference type="InterPro" id="IPR036034">
    <property type="entry name" value="PDZ_sf"/>
</dbReference>
<name>A0A9J6F721_HAELO</name>
<dbReference type="GO" id="GO:0061061">
    <property type="term" value="P:muscle structure development"/>
    <property type="evidence" value="ECO:0007669"/>
    <property type="project" value="TreeGrafter"/>
</dbReference>
<organism evidence="6 7">
    <name type="scientific">Haemaphysalis longicornis</name>
    <name type="common">Bush tick</name>
    <dbReference type="NCBI Taxonomy" id="44386"/>
    <lineage>
        <taxon>Eukaryota</taxon>
        <taxon>Metazoa</taxon>
        <taxon>Ecdysozoa</taxon>
        <taxon>Arthropoda</taxon>
        <taxon>Chelicerata</taxon>
        <taxon>Arachnida</taxon>
        <taxon>Acari</taxon>
        <taxon>Parasitiformes</taxon>
        <taxon>Ixodida</taxon>
        <taxon>Ixodoidea</taxon>
        <taxon>Ixodidae</taxon>
        <taxon>Haemaphysalinae</taxon>
        <taxon>Haemaphysalis</taxon>
    </lineage>
</organism>
<dbReference type="GO" id="GO:0003779">
    <property type="term" value="F:actin binding"/>
    <property type="evidence" value="ECO:0007669"/>
    <property type="project" value="TreeGrafter"/>
</dbReference>
<dbReference type="GO" id="GO:0001725">
    <property type="term" value="C:stress fiber"/>
    <property type="evidence" value="ECO:0007669"/>
    <property type="project" value="TreeGrafter"/>
</dbReference>
<keyword evidence="4" id="KW-0732">Signal</keyword>
<keyword evidence="2" id="KW-0963">Cytoplasm</keyword>
<dbReference type="GO" id="GO:0051371">
    <property type="term" value="F:muscle alpha-actinin binding"/>
    <property type="evidence" value="ECO:0007669"/>
    <property type="project" value="TreeGrafter"/>
</dbReference>
<reference evidence="6 7" key="1">
    <citation type="journal article" date="2020" name="Cell">
        <title>Large-Scale Comparative Analyses of Tick Genomes Elucidate Their Genetic Diversity and Vector Capacities.</title>
        <authorList>
            <consortium name="Tick Genome and Microbiome Consortium (TIGMIC)"/>
            <person name="Jia N."/>
            <person name="Wang J."/>
            <person name="Shi W."/>
            <person name="Du L."/>
            <person name="Sun Y."/>
            <person name="Zhan W."/>
            <person name="Jiang J.F."/>
            <person name="Wang Q."/>
            <person name="Zhang B."/>
            <person name="Ji P."/>
            <person name="Bell-Sakyi L."/>
            <person name="Cui X.M."/>
            <person name="Yuan T.T."/>
            <person name="Jiang B.G."/>
            <person name="Yang W.F."/>
            <person name="Lam T.T."/>
            <person name="Chang Q.C."/>
            <person name="Ding S.J."/>
            <person name="Wang X.J."/>
            <person name="Zhu J.G."/>
            <person name="Ruan X.D."/>
            <person name="Zhao L."/>
            <person name="Wei J.T."/>
            <person name="Ye R.Z."/>
            <person name="Que T.C."/>
            <person name="Du C.H."/>
            <person name="Zhou Y.H."/>
            <person name="Cheng J.X."/>
            <person name="Dai P.F."/>
            <person name="Guo W.B."/>
            <person name="Han X.H."/>
            <person name="Huang E.J."/>
            <person name="Li L.F."/>
            <person name="Wei W."/>
            <person name="Gao Y.C."/>
            <person name="Liu J.Z."/>
            <person name="Shao H.Z."/>
            <person name="Wang X."/>
            <person name="Wang C.C."/>
            <person name="Yang T.C."/>
            <person name="Huo Q.B."/>
            <person name="Li W."/>
            <person name="Chen H.Y."/>
            <person name="Chen S.E."/>
            <person name="Zhou L.G."/>
            <person name="Ni X.B."/>
            <person name="Tian J.H."/>
            <person name="Sheng Y."/>
            <person name="Liu T."/>
            <person name="Pan Y.S."/>
            <person name="Xia L.Y."/>
            <person name="Li J."/>
            <person name="Zhao F."/>
            <person name="Cao W.C."/>
        </authorList>
    </citation>
    <scope>NUCLEOTIDE SEQUENCE [LARGE SCALE GENOMIC DNA]</scope>
    <source>
        <strain evidence="6">HaeL-2018</strain>
    </source>
</reference>
<protein>
    <recommendedName>
        <fullName evidence="5">PDZ domain-containing protein</fullName>
    </recommendedName>
</protein>
<keyword evidence="7" id="KW-1185">Reference proteome</keyword>
<feature type="domain" description="PDZ" evidence="5">
    <location>
        <begin position="12"/>
        <end position="66"/>
    </location>
</feature>
<keyword evidence="3" id="KW-0440">LIM domain</keyword>
<dbReference type="PANTHER" id="PTHR24214">
    <property type="entry name" value="PDZ AND LIM DOMAIN PROTEIN ZASP"/>
    <property type="match status" value="1"/>
</dbReference>
<dbReference type="Proteomes" id="UP000821853">
    <property type="component" value="Chromosome 1"/>
</dbReference>
<proteinExistence type="predicted"/>
<evidence type="ECO:0000256" key="2">
    <source>
        <dbReference type="ARBA" id="ARBA00022490"/>
    </source>
</evidence>
<dbReference type="OrthoDB" id="5911912at2759"/>
<dbReference type="EMBL" id="JABSTR010000001">
    <property type="protein sequence ID" value="KAH9360910.1"/>
    <property type="molecule type" value="Genomic_DNA"/>
</dbReference>
<dbReference type="Pfam" id="PF00595">
    <property type="entry name" value="PDZ"/>
    <property type="match status" value="1"/>
</dbReference>
<evidence type="ECO:0000256" key="1">
    <source>
        <dbReference type="ARBA" id="ARBA00004496"/>
    </source>
</evidence>
<keyword evidence="3" id="KW-0479">Metal-binding</keyword>
<accession>A0A9J6F721</accession>
<comment type="subcellular location">
    <subcellularLocation>
        <location evidence="1">Cytoplasm</location>
    </subcellularLocation>
</comment>
<keyword evidence="3" id="KW-0862">Zinc</keyword>
<dbReference type="GO" id="GO:0031941">
    <property type="term" value="C:filamentous actin"/>
    <property type="evidence" value="ECO:0007669"/>
    <property type="project" value="TreeGrafter"/>
</dbReference>
<dbReference type="GO" id="GO:0005912">
    <property type="term" value="C:adherens junction"/>
    <property type="evidence" value="ECO:0007669"/>
    <property type="project" value="TreeGrafter"/>
</dbReference>
<evidence type="ECO:0000313" key="6">
    <source>
        <dbReference type="EMBL" id="KAH9360910.1"/>
    </source>
</evidence>
<evidence type="ECO:0000259" key="5">
    <source>
        <dbReference type="PROSITE" id="PS50106"/>
    </source>
</evidence>
<evidence type="ECO:0000313" key="7">
    <source>
        <dbReference type="Proteomes" id="UP000821853"/>
    </source>
</evidence>